<accession>J0NXC2</accession>
<dbReference type="Gene3D" id="3.30.70.1900">
    <property type="match status" value="1"/>
</dbReference>
<keyword evidence="2" id="KW-0694">RNA-binding</keyword>
<evidence type="ECO:0000313" key="5">
    <source>
        <dbReference type="EMBL" id="EJF52129.1"/>
    </source>
</evidence>
<dbReference type="InterPro" id="IPR010156">
    <property type="entry name" value="CRISPR-assoc_prot_Cas6"/>
</dbReference>
<dbReference type="Proteomes" id="UP000005113">
    <property type="component" value="Unassembled WGS sequence"/>
</dbReference>
<gene>
    <name evidence="5" type="ORF">SapgrDRAFT_0383</name>
</gene>
<dbReference type="GO" id="GO:0051607">
    <property type="term" value="P:defense response to virus"/>
    <property type="evidence" value="ECO:0007669"/>
    <property type="project" value="UniProtKB-KW"/>
</dbReference>
<evidence type="ECO:0000313" key="6">
    <source>
        <dbReference type="Proteomes" id="UP000005113"/>
    </source>
</evidence>
<reference evidence="6" key="1">
    <citation type="journal article" date="2012" name="Stand. Genomic Sci.">
        <title>Permanent draft genome sequence of the gliding predator Saprospira grandis strain Sa g1 (= HR1).</title>
        <authorList>
            <person name="Mavromatis K."/>
            <person name="Chertkov O."/>
            <person name="Lapidus A."/>
            <person name="Nolan M."/>
            <person name="Lucas S."/>
            <person name="Tice H."/>
            <person name="Del Rio T.G."/>
            <person name="Cheng J.F."/>
            <person name="Han C."/>
            <person name="Tapia R."/>
            <person name="Bruce D."/>
            <person name="Goodwin L.A."/>
            <person name="Pitluck S."/>
            <person name="Huntemann M."/>
            <person name="Liolios K."/>
            <person name="Pagani I."/>
            <person name="Ivanova N."/>
            <person name="Mikhailova N."/>
            <person name="Pati A."/>
            <person name="Chen A."/>
            <person name="Palaniappan K."/>
            <person name="Land M."/>
            <person name="Brambilla E.M."/>
            <person name="Rohde M."/>
            <person name="Spring S."/>
            <person name="Goker M."/>
            <person name="Detter J.C."/>
            <person name="Bristow J."/>
            <person name="Eisen J.A."/>
            <person name="Markowitz V."/>
            <person name="Hugenholtz P."/>
            <person name="Kyrpides N.C."/>
            <person name="Klenk H.P."/>
            <person name="Woyke T."/>
        </authorList>
    </citation>
    <scope>NUCLEOTIDE SEQUENCE [LARGE SCALE GENOMIC DNA]</scope>
    <source>
        <strain evidence="6">DSM 2844</strain>
    </source>
</reference>
<sequence length="224" mass="24989">MRIYLSCSAAKEAVPFGHLPAVVGAVHKWLGPNNDWHGGQALFSFSSLQAGRLSRDKKSLDFGKGADWFISFYEEEQAERFIAGVQEDQEFISGMRVREMSMQPCPDFEDGTHKFWMASPLLLKRPRSQAKGYDFLTYEQEDADALLTEKFRAKLAALGLANQEVKLRFLRDHEQAKVRLLKYKGIANKGSLCPVEIKGSAEALRLAWLTGLGNSTGIGFGALK</sequence>
<keyword evidence="3" id="KW-0051">Antiviral defense</keyword>
<dbReference type="EMBL" id="JH719942">
    <property type="protein sequence ID" value="EJF52129.1"/>
    <property type="molecule type" value="Genomic_DNA"/>
</dbReference>
<feature type="domain" description="CRISPR associated protein Cas6 C-terminal" evidence="4">
    <location>
        <begin position="105"/>
        <end position="223"/>
    </location>
</feature>
<dbReference type="CDD" id="cd21140">
    <property type="entry name" value="Cas6_I-like"/>
    <property type="match status" value="1"/>
</dbReference>
<comment type="similarity">
    <text evidence="1">Belongs to the CRISPR-associated protein Cas6/Cse3/CasE family.</text>
</comment>
<evidence type="ECO:0000256" key="1">
    <source>
        <dbReference type="ARBA" id="ARBA00005937"/>
    </source>
</evidence>
<dbReference type="PANTHER" id="PTHR36984:SF1">
    <property type="entry name" value="CRISPR-ASSOCIATED ENDORIBONUCLEASE CAS6 1"/>
    <property type="match status" value="1"/>
</dbReference>
<evidence type="ECO:0000256" key="2">
    <source>
        <dbReference type="ARBA" id="ARBA00022884"/>
    </source>
</evidence>
<dbReference type="Gene3D" id="3.30.70.1890">
    <property type="match status" value="1"/>
</dbReference>
<proteinExistence type="inferred from homology"/>
<dbReference type="InterPro" id="IPR045747">
    <property type="entry name" value="CRISPR-assoc_prot_Cas6_N_sf"/>
</dbReference>
<name>J0NXC2_9BACT</name>
<dbReference type="RefSeq" id="WP_002656863.1">
    <property type="nucleotide sequence ID" value="NZ_JH719942.1"/>
</dbReference>
<organism evidence="5 6">
    <name type="scientific">Saprospira grandis DSM 2844</name>
    <dbReference type="NCBI Taxonomy" id="694433"/>
    <lineage>
        <taxon>Bacteria</taxon>
        <taxon>Pseudomonadati</taxon>
        <taxon>Bacteroidota</taxon>
        <taxon>Saprospiria</taxon>
        <taxon>Saprospirales</taxon>
        <taxon>Saprospiraceae</taxon>
        <taxon>Saprospira</taxon>
    </lineage>
</organism>
<evidence type="ECO:0000259" key="4">
    <source>
        <dbReference type="Pfam" id="PF01881"/>
    </source>
</evidence>
<dbReference type="InterPro" id="IPR049435">
    <property type="entry name" value="Cas_Cas6_C"/>
</dbReference>
<dbReference type="HOGENOM" id="CLU_1249700_0_0_10"/>
<dbReference type="NCBIfam" id="TIGR01877">
    <property type="entry name" value="cas_cas6"/>
    <property type="match status" value="1"/>
</dbReference>
<dbReference type="OrthoDB" id="956004at2"/>
<dbReference type="GO" id="GO:0003723">
    <property type="term" value="F:RNA binding"/>
    <property type="evidence" value="ECO:0007669"/>
    <property type="project" value="UniProtKB-KW"/>
</dbReference>
<dbReference type="AlphaFoldDB" id="J0NXC2"/>
<protein>
    <submittedName>
        <fullName evidence="5">CRISPR-associated endoribonuclease Cas6</fullName>
    </submittedName>
</protein>
<dbReference type="PANTHER" id="PTHR36984">
    <property type="entry name" value="CRISPR-ASSOCIATED ENDORIBONUCLEASE CAS6 1"/>
    <property type="match status" value="1"/>
</dbReference>
<dbReference type="Pfam" id="PF01881">
    <property type="entry name" value="Cas_Cas6_C"/>
    <property type="match status" value="1"/>
</dbReference>
<evidence type="ECO:0000256" key="3">
    <source>
        <dbReference type="ARBA" id="ARBA00023118"/>
    </source>
</evidence>
<dbReference type="GO" id="GO:0016788">
    <property type="term" value="F:hydrolase activity, acting on ester bonds"/>
    <property type="evidence" value="ECO:0007669"/>
    <property type="project" value="InterPro"/>
</dbReference>